<proteinExistence type="predicted"/>
<organism evidence="4 5">
    <name type="scientific">Hermetia illucens</name>
    <name type="common">Black soldier fly</name>
    <dbReference type="NCBI Taxonomy" id="343691"/>
    <lineage>
        <taxon>Eukaryota</taxon>
        <taxon>Metazoa</taxon>
        <taxon>Ecdysozoa</taxon>
        <taxon>Arthropoda</taxon>
        <taxon>Hexapoda</taxon>
        <taxon>Insecta</taxon>
        <taxon>Pterygota</taxon>
        <taxon>Neoptera</taxon>
        <taxon>Endopterygota</taxon>
        <taxon>Diptera</taxon>
        <taxon>Brachycera</taxon>
        <taxon>Stratiomyomorpha</taxon>
        <taxon>Stratiomyidae</taxon>
        <taxon>Hermetiinae</taxon>
        <taxon>Hermetia</taxon>
    </lineage>
</organism>
<dbReference type="Proteomes" id="UP000594454">
    <property type="component" value="Chromosome 2"/>
</dbReference>
<sequence>MAKGTICVLLPFALIAVIHCQESWDCKGVKPYELNGDDGDSKYFVCLSQNSDKLYYDCPEDYKFRLETRSCTLELDQVTKPTCSFAGEKFVYVDNDDEGEEGGESGGEGGGEEGAGGGGEGGAGGGGEGGAGGGGEEGGEGGSEGGGEEGAEGGVEGEGGEGVGGESRVKAWTSRSETTCDSYWLCDEELVAQKQTCESGFSFNTLLLECVSNKYWTCAEGSPDCESEDYRNKKWTNKKDCETFYECIGTTPTKRKCPSGYYFNATGQGCLHNINEQCKVPTAWVPAPLVDLENMCKGNVGKFLPDPNYCKAYYYCVSEDTPYWSPCDNDLYFDNGKCVSNAPKTCKCETIDWEKEKVDKVNIPSSDPKKYYYCVKGKVGVEITCPQGMEFDEEEGMCAE</sequence>
<feature type="region of interest" description="Disordered" evidence="1">
    <location>
        <begin position="95"/>
        <end position="171"/>
    </location>
</feature>
<dbReference type="InParanoid" id="A0A7R8YPQ6"/>
<feature type="compositionally biased region" description="Gly residues" evidence="1">
    <location>
        <begin position="104"/>
        <end position="145"/>
    </location>
</feature>
<gene>
    <name evidence="4" type="ORF">HERILL_LOCUS3727</name>
</gene>
<keyword evidence="2" id="KW-0732">Signal</keyword>
<dbReference type="GO" id="GO:0008061">
    <property type="term" value="F:chitin binding"/>
    <property type="evidence" value="ECO:0007669"/>
    <property type="project" value="InterPro"/>
</dbReference>
<evidence type="ECO:0000256" key="2">
    <source>
        <dbReference type="SAM" id="SignalP"/>
    </source>
</evidence>
<evidence type="ECO:0000259" key="3">
    <source>
        <dbReference type="PROSITE" id="PS50940"/>
    </source>
</evidence>
<dbReference type="InterPro" id="IPR036508">
    <property type="entry name" value="Chitin-bd_dom_sf"/>
</dbReference>
<dbReference type="SMART" id="SM00494">
    <property type="entry name" value="ChtBD2"/>
    <property type="match status" value="4"/>
</dbReference>
<feature type="domain" description="Chitin-binding type-2" evidence="3">
    <location>
        <begin position="222"/>
        <end position="280"/>
    </location>
</feature>
<dbReference type="Pfam" id="PF01607">
    <property type="entry name" value="CBM_14"/>
    <property type="match status" value="2"/>
</dbReference>
<evidence type="ECO:0000256" key="1">
    <source>
        <dbReference type="SAM" id="MobiDB-lite"/>
    </source>
</evidence>
<feature type="compositionally biased region" description="Gly residues" evidence="1">
    <location>
        <begin position="152"/>
        <end position="165"/>
    </location>
</feature>
<dbReference type="InterPro" id="IPR002557">
    <property type="entry name" value="Chitin-bd_dom"/>
</dbReference>
<feature type="chain" id="PRO_5031278980" description="Chitin-binding type-2 domain-containing protein" evidence="2">
    <location>
        <begin position="21"/>
        <end position="400"/>
    </location>
</feature>
<dbReference type="EMBL" id="LR899010">
    <property type="protein sequence ID" value="CAD7080581.1"/>
    <property type="molecule type" value="Genomic_DNA"/>
</dbReference>
<reference evidence="4 5" key="1">
    <citation type="submission" date="2020-11" db="EMBL/GenBank/DDBJ databases">
        <authorList>
            <person name="Wallbank WR R."/>
            <person name="Pardo Diaz C."/>
            <person name="Kozak K."/>
            <person name="Martin S."/>
            <person name="Jiggins C."/>
            <person name="Moest M."/>
            <person name="Warren A I."/>
            <person name="Generalovic N T."/>
            <person name="Byers J.R.P. K."/>
            <person name="Montejo-Kovacevich G."/>
            <person name="Yen C E."/>
        </authorList>
    </citation>
    <scope>NUCLEOTIDE SEQUENCE [LARGE SCALE GENOMIC DNA]</scope>
</reference>
<dbReference type="GO" id="GO:0005576">
    <property type="term" value="C:extracellular region"/>
    <property type="evidence" value="ECO:0007669"/>
    <property type="project" value="InterPro"/>
</dbReference>
<evidence type="ECO:0000313" key="4">
    <source>
        <dbReference type="EMBL" id="CAD7080581.1"/>
    </source>
</evidence>
<name>A0A7R8YPQ6_HERIL</name>
<keyword evidence="5" id="KW-1185">Reference proteome</keyword>
<evidence type="ECO:0000313" key="5">
    <source>
        <dbReference type="Proteomes" id="UP000594454"/>
    </source>
</evidence>
<dbReference type="FunCoup" id="A0A7R8YPQ6">
    <property type="interactions" value="19"/>
</dbReference>
<dbReference type="PROSITE" id="PS50940">
    <property type="entry name" value="CHIT_BIND_II"/>
    <property type="match status" value="2"/>
</dbReference>
<dbReference type="OrthoDB" id="6020543at2759"/>
<dbReference type="PANTHER" id="PTHR20987">
    <property type="entry name" value="CHITIN-BINDING TYPE-2 DOMAIN-CONTAINING PROTEIN-RELATED"/>
    <property type="match status" value="1"/>
</dbReference>
<dbReference type="PANTHER" id="PTHR20987:SF0">
    <property type="entry name" value="CHITIN-BINDING TYPE-2 DOMAIN-CONTAINING PROTEIN-RELATED"/>
    <property type="match status" value="1"/>
</dbReference>
<feature type="signal peptide" evidence="2">
    <location>
        <begin position="1"/>
        <end position="20"/>
    </location>
</feature>
<dbReference type="AlphaFoldDB" id="A0A7R8YPQ6"/>
<protein>
    <recommendedName>
        <fullName evidence="3">Chitin-binding type-2 domain-containing protein</fullName>
    </recommendedName>
</protein>
<accession>A0A7R8YPQ6</accession>
<feature type="domain" description="Chitin-binding type-2" evidence="3">
    <location>
        <begin position="293"/>
        <end position="346"/>
    </location>
</feature>
<dbReference type="Gene3D" id="2.170.140.10">
    <property type="entry name" value="Chitin binding domain"/>
    <property type="match status" value="2"/>
</dbReference>
<dbReference type="SUPFAM" id="SSF57625">
    <property type="entry name" value="Invertebrate chitin-binding proteins"/>
    <property type="match status" value="4"/>
</dbReference>